<dbReference type="Pfam" id="PF00072">
    <property type="entry name" value="Response_reg"/>
    <property type="match status" value="1"/>
</dbReference>
<feature type="domain" description="OmpR/PhoB-type" evidence="11">
    <location>
        <begin position="134"/>
        <end position="233"/>
    </location>
</feature>
<evidence type="ECO:0000259" key="10">
    <source>
        <dbReference type="PROSITE" id="PS50110"/>
    </source>
</evidence>
<accession>A0A6M0SVW8</accession>
<dbReference type="InterPro" id="IPR039420">
    <property type="entry name" value="WalR-like"/>
</dbReference>
<dbReference type="GO" id="GO:0000156">
    <property type="term" value="F:phosphorelay response regulator activity"/>
    <property type="evidence" value="ECO:0007669"/>
    <property type="project" value="TreeGrafter"/>
</dbReference>
<gene>
    <name evidence="12" type="ORF">EXM42_04425</name>
</gene>
<dbReference type="GO" id="GO:0005829">
    <property type="term" value="C:cytosol"/>
    <property type="evidence" value="ECO:0007669"/>
    <property type="project" value="TreeGrafter"/>
</dbReference>
<keyword evidence="5 9" id="KW-0238">DNA-binding</keyword>
<dbReference type="EMBL" id="SGJP01000007">
    <property type="protein sequence ID" value="NFA59668.1"/>
    <property type="molecule type" value="Genomic_DNA"/>
</dbReference>
<feature type="domain" description="Response regulatory" evidence="10">
    <location>
        <begin position="5"/>
        <end position="119"/>
    </location>
</feature>
<dbReference type="SUPFAM" id="SSF52172">
    <property type="entry name" value="CheY-like"/>
    <property type="match status" value="1"/>
</dbReference>
<dbReference type="GO" id="GO:0006355">
    <property type="term" value="P:regulation of DNA-templated transcription"/>
    <property type="evidence" value="ECO:0007669"/>
    <property type="project" value="InterPro"/>
</dbReference>
<keyword evidence="6" id="KW-0804">Transcription</keyword>
<proteinExistence type="predicted"/>
<dbReference type="CDD" id="cd17574">
    <property type="entry name" value="REC_OmpR"/>
    <property type="match status" value="1"/>
</dbReference>
<evidence type="ECO:0000313" key="12">
    <source>
        <dbReference type="EMBL" id="NFA59668.1"/>
    </source>
</evidence>
<dbReference type="PROSITE" id="PS50110">
    <property type="entry name" value="RESPONSE_REGULATORY"/>
    <property type="match status" value="1"/>
</dbReference>
<comment type="function">
    <text evidence="7">May play the central regulatory role in sporulation. It may be an element of the effector pathway responsible for the activation of sporulation genes in response to nutritional stress. Spo0A may act in concert with spo0H (a sigma factor) to control the expression of some genes that are critical to the sporulation process.</text>
</comment>
<dbReference type="AlphaFoldDB" id="A0A6M0SVW8"/>
<dbReference type="InterPro" id="IPR036388">
    <property type="entry name" value="WH-like_DNA-bd_sf"/>
</dbReference>
<dbReference type="Gene3D" id="6.10.250.690">
    <property type="match status" value="1"/>
</dbReference>
<keyword evidence="3" id="KW-0902">Two-component regulatory system</keyword>
<dbReference type="SMART" id="SM00448">
    <property type="entry name" value="REC"/>
    <property type="match status" value="1"/>
</dbReference>
<dbReference type="FunFam" id="1.10.10.10:FF:000018">
    <property type="entry name" value="DNA-binding response regulator ResD"/>
    <property type="match status" value="1"/>
</dbReference>
<dbReference type="InterPro" id="IPR001867">
    <property type="entry name" value="OmpR/PhoB-type_DNA-bd"/>
</dbReference>
<dbReference type="Pfam" id="PF00486">
    <property type="entry name" value="Trans_reg_C"/>
    <property type="match status" value="1"/>
</dbReference>
<evidence type="ECO:0000256" key="6">
    <source>
        <dbReference type="ARBA" id="ARBA00023163"/>
    </source>
</evidence>
<dbReference type="PANTHER" id="PTHR48111">
    <property type="entry name" value="REGULATOR OF RPOS"/>
    <property type="match status" value="1"/>
</dbReference>
<comment type="caution">
    <text evidence="12">The sequence shown here is derived from an EMBL/GenBank/DDBJ whole genome shotgun (WGS) entry which is preliminary data.</text>
</comment>
<reference evidence="12 13" key="1">
    <citation type="submission" date="2019-02" db="EMBL/GenBank/DDBJ databases">
        <title>Genome sequencing of Clostridium botulinum clinical isolates.</title>
        <authorList>
            <person name="Brunt J."/>
            <person name="Van Vliet A.H.M."/>
            <person name="Stringer S.C."/>
            <person name="Grant K.A."/>
            <person name="Carter A.C."/>
            <person name="Peck M.W."/>
        </authorList>
    </citation>
    <scope>NUCLEOTIDE SEQUENCE [LARGE SCALE GENOMIC DNA]</scope>
    <source>
        <strain evidence="12 13">R1125/03</strain>
    </source>
</reference>
<dbReference type="GO" id="GO:0032993">
    <property type="term" value="C:protein-DNA complex"/>
    <property type="evidence" value="ECO:0007669"/>
    <property type="project" value="TreeGrafter"/>
</dbReference>
<evidence type="ECO:0000256" key="7">
    <source>
        <dbReference type="ARBA" id="ARBA00024867"/>
    </source>
</evidence>
<evidence type="ECO:0000256" key="8">
    <source>
        <dbReference type="PROSITE-ProRule" id="PRU00169"/>
    </source>
</evidence>
<evidence type="ECO:0000256" key="2">
    <source>
        <dbReference type="ARBA" id="ARBA00022553"/>
    </source>
</evidence>
<dbReference type="Gene3D" id="3.40.50.2300">
    <property type="match status" value="1"/>
</dbReference>
<evidence type="ECO:0000256" key="3">
    <source>
        <dbReference type="ARBA" id="ARBA00023012"/>
    </source>
</evidence>
<keyword evidence="4" id="KW-0805">Transcription regulation</keyword>
<keyword evidence="2 8" id="KW-0597">Phosphoprotein</keyword>
<dbReference type="InterPro" id="IPR001789">
    <property type="entry name" value="Sig_transdc_resp-reg_receiver"/>
</dbReference>
<feature type="DNA-binding region" description="OmpR/PhoB-type" evidence="9">
    <location>
        <begin position="134"/>
        <end position="233"/>
    </location>
</feature>
<dbReference type="GO" id="GO:0000976">
    <property type="term" value="F:transcription cis-regulatory region binding"/>
    <property type="evidence" value="ECO:0007669"/>
    <property type="project" value="TreeGrafter"/>
</dbReference>
<sequence length="233" mass="26831">MHTYNVLVVDDEKEIRDAIEIYLRSIENINIIKAADGLDALDILENNEIHVIILDIMMPKLDGIRTCMKIRERNNIPIIMLSAKNEDTDKILGLNIGADDYIAKPFNPLELVARVNSQLRRYTNLGNFPKTSDDDEISIDQLVINKTSHVVTVDSKKVRLTPIEYDILLLLATNPGRVFSSSQIYEYVWNEPSFRTENTVAVHIRRLRKKIEINPKEPKYIKVIWGVGYKIDK</sequence>
<evidence type="ECO:0000313" key="13">
    <source>
        <dbReference type="Proteomes" id="UP000473089"/>
    </source>
</evidence>
<dbReference type="Proteomes" id="UP000473089">
    <property type="component" value="Unassembled WGS sequence"/>
</dbReference>
<dbReference type="PROSITE" id="PS51755">
    <property type="entry name" value="OMPR_PHOB"/>
    <property type="match status" value="1"/>
</dbReference>
<evidence type="ECO:0000256" key="4">
    <source>
        <dbReference type="ARBA" id="ARBA00023015"/>
    </source>
</evidence>
<dbReference type="FunFam" id="3.40.50.2300:FF:000001">
    <property type="entry name" value="DNA-binding response regulator PhoB"/>
    <property type="match status" value="1"/>
</dbReference>
<dbReference type="PANTHER" id="PTHR48111:SF2">
    <property type="entry name" value="RESPONSE REGULATOR SAER"/>
    <property type="match status" value="1"/>
</dbReference>
<name>A0A6M0SVW8_CLOBO</name>
<evidence type="ECO:0000259" key="11">
    <source>
        <dbReference type="PROSITE" id="PS51755"/>
    </source>
</evidence>
<evidence type="ECO:0000256" key="1">
    <source>
        <dbReference type="ARBA" id="ARBA00018672"/>
    </source>
</evidence>
<evidence type="ECO:0000256" key="9">
    <source>
        <dbReference type="PROSITE-ProRule" id="PRU01091"/>
    </source>
</evidence>
<organism evidence="12 13">
    <name type="scientific">Clostridium botulinum</name>
    <dbReference type="NCBI Taxonomy" id="1491"/>
    <lineage>
        <taxon>Bacteria</taxon>
        <taxon>Bacillati</taxon>
        <taxon>Bacillota</taxon>
        <taxon>Clostridia</taxon>
        <taxon>Eubacteriales</taxon>
        <taxon>Clostridiaceae</taxon>
        <taxon>Clostridium</taxon>
    </lineage>
</organism>
<dbReference type="Gene3D" id="1.10.10.10">
    <property type="entry name" value="Winged helix-like DNA-binding domain superfamily/Winged helix DNA-binding domain"/>
    <property type="match status" value="1"/>
</dbReference>
<dbReference type="SMART" id="SM00862">
    <property type="entry name" value="Trans_reg_C"/>
    <property type="match status" value="1"/>
</dbReference>
<evidence type="ECO:0000256" key="5">
    <source>
        <dbReference type="ARBA" id="ARBA00023125"/>
    </source>
</evidence>
<feature type="modified residue" description="4-aspartylphosphate" evidence="8">
    <location>
        <position position="55"/>
    </location>
</feature>
<protein>
    <recommendedName>
        <fullName evidence="1">Stage 0 sporulation protein A homolog</fullName>
    </recommendedName>
</protein>
<dbReference type="InterPro" id="IPR011006">
    <property type="entry name" value="CheY-like_superfamily"/>
</dbReference>
<dbReference type="CDD" id="cd00383">
    <property type="entry name" value="trans_reg_C"/>
    <property type="match status" value="1"/>
</dbReference>